<evidence type="ECO:0000313" key="11">
    <source>
        <dbReference type="EMBL" id="GEN86492.1"/>
    </source>
</evidence>
<feature type="transmembrane region" description="Helical" evidence="10">
    <location>
        <begin position="7"/>
        <end position="29"/>
    </location>
</feature>
<keyword evidence="5 10" id="KW-0145">Chemotaxis</keyword>
<dbReference type="STRING" id="582851.GCA_900162665_00397"/>
<dbReference type="GO" id="GO:0071973">
    <property type="term" value="P:bacterial-type flagellum-dependent cell motility"/>
    <property type="evidence" value="ECO:0007669"/>
    <property type="project" value="InterPro"/>
</dbReference>
<comment type="similarity">
    <text evidence="3 10">Belongs to the FliL family.</text>
</comment>
<protein>
    <recommendedName>
        <fullName evidence="10">Flagellar protein FliL</fullName>
    </recommendedName>
</protein>
<comment type="function">
    <text evidence="1 10">Controls the rotational direction of flagella during chemotaxis.</text>
</comment>
<dbReference type="RefSeq" id="WP_147209542.1">
    <property type="nucleotide sequence ID" value="NZ_BJYM01000004.1"/>
</dbReference>
<keyword evidence="7 10" id="KW-0283">Flagellar rotation</keyword>
<name>A0A511ZGE6_9BACI</name>
<keyword evidence="11" id="KW-0282">Flagellum</keyword>
<keyword evidence="8 10" id="KW-1133">Transmembrane helix</keyword>
<gene>
    <name evidence="11" type="primary">fliL</name>
    <name evidence="11" type="ORF">OSO01_12310</name>
</gene>
<sequence length="139" mass="15863">MSKILKIAVTSIITLLVGVVATLIIVIYVNEPEETSGEQSIDDMVSHSYETPEVTTDIKDDRYVQVQFQVITDDKKAMEELQKRDFQITNLLIKELAVMEEEDFQTGLDDLEETLKTNLNEMMTEGTVTEVYTIKKILQ</sequence>
<evidence type="ECO:0000256" key="5">
    <source>
        <dbReference type="ARBA" id="ARBA00022500"/>
    </source>
</evidence>
<keyword evidence="9 10" id="KW-0472">Membrane</keyword>
<dbReference type="Pfam" id="PF03748">
    <property type="entry name" value="FliL"/>
    <property type="match status" value="1"/>
</dbReference>
<dbReference type="EMBL" id="BJYM01000004">
    <property type="protein sequence ID" value="GEN86492.1"/>
    <property type="molecule type" value="Genomic_DNA"/>
</dbReference>
<comment type="caution">
    <text evidence="11">The sequence shown here is derived from an EMBL/GenBank/DDBJ whole genome shotgun (WGS) entry which is preliminary data.</text>
</comment>
<accession>A0A511ZGE6</accession>
<keyword evidence="4 10" id="KW-1003">Cell membrane</keyword>
<keyword evidence="11" id="KW-0969">Cilium</keyword>
<dbReference type="InterPro" id="IPR005503">
    <property type="entry name" value="FliL"/>
</dbReference>
<evidence type="ECO:0000256" key="9">
    <source>
        <dbReference type="ARBA" id="ARBA00023136"/>
    </source>
</evidence>
<dbReference type="GO" id="GO:0005886">
    <property type="term" value="C:plasma membrane"/>
    <property type="evidence" value="ECO:0007669"/>
    <property type="project" value="UniProtKB-SubCell"/>
</dbReference>
<evidence type="ECO:0000256" key="7">
    <source>
        <dbReference type="ARBA" id="ARBA00022779"/>
    </source>
</evidence>
<keyword evidence="11" id="KW-0966">Cell projection</keyword>
<evidence type="ECO:0000313" key="12">
    <source>
        <dbReference type="Proteomes" id="UP000321558"/>
    </source>
</evidence>
<dbReference type="NCBIfam" id="NF005826">
    <property type="entry name" value="PRK07718.1"/>
    <property type="match status" value="1"/>
</dbReference>
<keyword evidence="12" id="KW-1185">Reference proteome</keyword>
<reference evidence="11 12" key="1">
    <citation type="submission" date="2019-07" db="EMBL/GenBank/DDBJ databases">
        <title>Whole genome shotgun sequence of Oceanobacillus sojae NBRC 105379.</title>
        <authorList>
            <person name="Hosoyama A."/>
            <person name="Uohara A."/>
            <person name="Ohji S."/>
            <person name="Ichikawa N."/>
        </authorList>
    </citation>
    <scope>NUCLEOTIDE SEQUENCE [LARGE SCALE GENOMIC DNA]</scope>
    <source>
        <strain evidence="11 12">NBRC 105379</strain>
    </source>
</reference>
<evidence type="ECO:0000256" key="8">
    <source>
        <dbReference type="ARBA" id="ARBA00022989"/>
    </source>
</evidence>
<evidence type="ECO:0000256" key="4">
    <source>
        <dbReference type="ARBA" id="ARBA00022475"/>
    </source>
</evidence>
<organism evidence="11 12">
    <name type="scientific">Oceanobacillus sojae</name>
    <dbReference type="NCBI Taxonomy" id="582851"/>
    <lineage>
        <taxon>Bacteria</taxon>
        <taxon>Bacillati</taxon>
        <taxon>Bacillota</taxon>
        <taxon>Bacilli</taxon>
        <taxon>Bacillales</taxon>
        <taxon>Bacillaceae</taxon>
        <taxon>Oceanobacillus</taxon>
    </lineage>
</organism>
<evidence type="ECO:0000256" key="6">
    <source>
        <dbReference type="ARBA" id="ARBA00022692"/>
    </source>
</evidence>
<keyword evidence="6 10" id="KW-0812">Transmembrane</keyword>
<comment type="subcellular location">
    <subcellularLocation>
        <location evidence="2">Cell membrane</location>
        <topology evidence="2">Single-pass membrane protein</topology>
    </subcellularLocation>
</comment>
<proteinExistence type="inferred from homology"/>
<dbReference type="GO" id="GO:0009425">
    <property type="term" value="C:bacterial-type flagellum basal body"/>
    <property type="evidence" value="ECO:0007669"/>
    <property type="project" value="InterPro"/>
</dbReference>
<evidence type="ECO:0000256" key="3">
    <source>
        <dbReference type="ARBA" id="ARBA00008281"/>
    </source>
</evidence>
<dbReference type="Proteomes" id="UP000321558">
    <property type="component" value="Unassembled WGS sequence"/>
</dbReference>
<dbReference type="GO" id="GO:0006935">
    <property type="term" value="P:chemotaxis"/>
    <property type="evidence" value="ECO:0007669"/>
    <property type="project" value="UniProtKB-KW"/>
</dbReference>
<dbReference type="AlphaFoldDB" id="A0A511ZGE6"/>
<dbReference type="OrthoDB" id="2381796at2"/>
<evidence type="ECO:0000256" key="10">
    <source>
        <dbReference type="RuleBase" id="RU364125"/>
    </source>
</evidence>
<evidence type="ECO:0000256" key="2">
    <source>
        <dbReference type="ARBA" id="ARBA00004162"/>
    </source>
</evidence>
<evidence type="ECO:0000256" key="1">
    <source>
        <dbReference type="ARBA" id="ARBA00002254"/>
    </source>
</evidence>